<protein>
    <submittedName>
        <fullName evidence="1">Uncharacterized protein</fullName>
    </submittedName>
</protein>
<keyword evidence="1" id="KW-0614">Plasmid</keyword>
<accession>A0A2K9ZCQ2</accession>
<evidence type="ECO:0000313" key="2">
    <source>
        <dbReference type="Proteomes" id="UP000238523"/>
    </source>
</evidence>
<gene>
    <name evidence="1" type="ORF">CUJ84_pRLN1000564</name>
</gene>
<organism evidence="1 2">
    <name type="scientific">Rhizobium leguminosarum</name>
    <dbReference type="NCBI Taxonomy" id="384"/>
    <lineage>
        <taxon>Bacteria</taxon>
        <taxon>Pseudomonadati</taxon>
        <taxon>Pseudomonadota</taxon>
        <taxon>Alphaproteobacteria</taxon>
        <taxon>Hyphomicrobiales</taxon>
        <taxon>Rhizobiaceae</taxon>
        <taxon>Rhizobium/Agrobacterium group</taxon>
        <taxon>Rhizobium</taxon>
    </lineage>
</organism>
<proteinExistence type="predicted"/>
<sequence length="36" mass="3967">MGLSAAPDVTRKPTYGTSLWTSAQPLMRSAQRARFL</sequence>
<name>A0A2K9ZCQ2_RHILE</name>
<evidence type="ECO:0000313" key="1">
    <source>
        <dbReference type="EMBL" id="AUW46024.1"/>
    </source>
</evidence>
<dbReference type="Proteomes" id="UP000238523">
    <property type="component" value="Plasmid pRLN1"/>
</dbReference>
<geneLocation type="plasmid" evidence="2">
    <name>prln1</name>
</geneLocation>
<dbReference type="EMBL" id="CP025013">
    <property type="protein sequence ID" value="AUW46024.1"/>
    <property type="molecule type" value="Genomic_DNA"/>
</dbReference>
<reference evidence="1 2" key="1">
    <citation type="submission" date="2017-11" db="EMBL/GenBank/DDBJ databases">
        <title>Complete genome of Rhizobium leguminosarum Norway, an ineffective micro-symbiont.</title>
        <authorList>
            <person name="Hoffrichter A."/>
            <person name="Liang J."/>
            <person name="Brachmann A."/>
            <person name="Marin M."/>
        </authorList>
    </citation>
    <scope>NUCLEOTIDE SEQUENCE [LARGE SCALE GENOMIC DNA]</scope>
    <source>
        <strain evidence="1 2">Norway</strain>
        <plasmid evidence="2">Plasmid prln1</plasmid>
    </source>
</reference>
<dbReference type="AlphaFoldDB" id="A0A2K9ZCQ2"/>